<keyword evidence="2" id="KW-1185">Reference proteome</keyword>
<protein>
    <submittedName>
        <fullName evidence="1">Uncharacterized protein</fullName>
    </submittedName>
</protein>
<organism evidence="1 2">
    <name type="scientific">Syntrophobotulus glycolicus (strain DSM 8271 / FlGlyR)</name>
    <dbReference type="NCBI Taxonomy" id="645991"/>
    <lineage>
        <taxon>Bacteria</taxon>
        <taxon>Bacillati</taxon>
        <taxon>Bacillota</taxon>
        <taxon>Clostridia</taxon>
        <taxon>Eubacteriales</taxon>
        <taxon>Desulfitobacteriaceae</taxon>
        <taxon>Syntrophobotulus</taxon>
    </lineage>
</organism>
<reference evidence="1 2" key="1">
    <citation type="journal article" date="2011" name="Stand. Genomic Sci.">
        <title>Complete genome sequence of Syntrophobotulus glycolicus type strain (FlGlyR).</title>
        <authorList>
            <person name="Han C."/>
            <person name="Mwirichia R."/>
            <person name="Chertkov O."/>
            <person name="Held B."/>
            <person name="Lapidus A."/>
            <person name="Nolan M."/>
            <person name="Lucas S."/>
            <person name="Hammon N."/>
            <person name="Deshpande S."/>
            <person name="Cheng J.F."/>
            <person name="Tapia R."/>
            <person name="Goodwin L."/>
            <person name="Pitluck S."/>
            <person name="Huntemann M."/>
            <person name="Liolios K."/>
            <person name="Ivanova N."/>
            <person name="Pagani I."/>
            <person name="Mavromatis K."/>
            <person name="Ovchinikova G."/>
            <person name="Pati A."/>
            <person name="Chen A."/>
            <person name="Palaniappan K."/>
            <person name="Land M."/>
            <person name="Hauser L."/>
            <person name="Brambilla E.M."/>
            <person name="Rohde M."/>
            <person name="Spring S."/>
            <person name="Sikorski J."/>
            <person name="Goker M."/>
            <person name="Woyke T."/>
            <person name="Bristow J."/>
            <person name="Eisen J.A."/>
            <person name="Markowitz V."/>
            <person name="Hugenholtz P."/>
            <person name="Kyrpides N.C."/>
            <person name="Klenk H.P."/>
            <person name="Detter J.C."/>
        </authorList>
    </citation>
    <scope>NUCLEOTIDE SEQUENCE [LARGE SCALE GENOMIC DNA]</scope>
    <source>
        <strain evidence="2">DSM 8271 / FlGlyR</strain>
    </source>
</reference>
<reference evidence="2" key="2">
    <citation type="submission" date="2011-02" db="EMBL/GenBank/DDBJ databases">
        <title>The complete genome of Syntrophobotulus glycolicus DSM 8271.</title>
        <authorList>
            <person name="Lucas S."/>
            <person name="Copeland A."/>
            <person name="Lapidus A."/>
            <person name="Bruce D."/>
            <person name="Goodwin L."/>
            <person name="Pitluck S."/>
            <person name="Kyrpides N."/>
            <person name="Mavromatis K."/>
            <person name="Pagani I."/>
            <person name="Ivanova N."/>
            <person name="Mikhailova N."/>
            <person name="Chertkov O."/>
            <person name="Held B."/>
            <person name="Detter J.C."/>
            <person name="Tapia R."/>
            <person name="Han C."/>
            <person name="Land M."/>
            <person name="Hauser L."/>
            <person name="Markowitz V."/>
            <person name="Cheng J.-F."/>
            <person name="Hugenholtz P."/>
            <person name="Woyke T."/>
            <person name="Wu D."/>
            <person name="Spring S."/>
            <person name="Schroeder M."/>
            <person name="Brambilla E."/>
            <person name="Klenk H.-P."/>
            <person name="Eisen J.A."/>
        </authorList>
    </citation>
    <scope>NUCLEOTIDE SEQUENCE [LARGE SCALE GENOMIC DNA]</scope>
    <source>
        <strain evidence="2">DSM 8271 / FlGlyR</strain>
    </source>
</reference>
<evidence type="ECO:0000313" key="2">
    <source>
        <dbReference type="Proteomes" id="UP000007488"/>
    </source>
</evidence>
<name>F0SUA3_SYNGF</name>
<dbReference type="Proteomes" id="UP000007488">
    <property type="component" value="Chromosome"/>
</dbReference>
<dbReference type="AlphaFoldDB" id="F0SUA3"/>
<dbReference type="EMBL" id="CP002547">
    <property type="protein sequence ID" value="ADY56553.1"/>
    <property type="molecule type" value="Genomic_DNA"/>
</dbReference>
<dbReference type="HOGENOM" id="CLU_2829751_0_0_9"/>
<dbReference type="STRING" id="645991.Sgly_2264"/>
<evidence type="ECO:0000313" key="1">
    <source>
        <dbReference type="EMBL" id="ADY56553.1"/>
    </source>
</evidence>
<proteinExistence type="predicted"/>
<sequence>MLNTWNLKWLGKKWDDIQAEIAQTGGEIGTDIIFPPGKEAHIGDLRIIRIKKEKEKLNFTLTRDKF</sequence>
<accession>F0SUA3</accession>
<dbReference type="RefSeq" id="WP_013625418.1">
    <property type="nucleotide sequence ID" value="NC_015172.1"/>
</dbReference>
<gene>
    <name evidence="1" type="ordered locus">Sgly_2264</name>
</gene>
<dbReference type="KEGG" id="sgy:Sgly_2264"/>